<dbReference type="EMBL" id="MH892479">
    <property type="protein sequence ID" value="AYU66158.1"/>
    <property type="molecule type" value="Genomic_DNA"/>
</dbReference>
<dbReference type="GO" id="GO:0004803">
    <property type="term" value="F:transposase activity"/>
    <property type="evidence" value="ECO:0007669"/>
    <property type="project" value="InterPro"/>
</dbReference>
<evidence type="ECO:0000259" key="1">
    <source>
        <dbReference type="Pfam" id="PF01526"/>
    </source>
</evidence>
<accession>A0A3G4RKH3</accession>
<dbReference type="InterPro" id="IPR002513">
    <property type="entry name" value="Tn3_Tnp_DDE_dom"/>
</dbReference>
<organism evidence="2">
    <name type="scientific">Citrobacter freundii</name>
    <dbReference type="NCBI Taxonomy" id="546"/>
    <lineage>
        <taxon>Bacteria</taxon>
        <taxon>Pseudomonadati</taxon>
        <taxon>Pseudomonadota</taxon>
        <taxon>Gammaproteobacteria</taxon>
        <taxon>Enterobacterales</taxon>
        <taxon>Enterobacteriaceae</taxon>
        <taxon>Citrobacter</taxon>
        <taxon>Citrobacter freundii complex</taxon>
    </lineage>
</organism>
<sequence>MPARRMSVSCFPGSSISTVSPSRTRTIRPLISALAENDTTNRTSEQNFRFIIRYAKKYADADSLIAVIVAQAMNHGHHVMARTSDIPFHVLETMYEQYLRLASLLTAKECITDTVKELPIFPLYSFDPETLYGAVDGQKFGVERQTVKPGIRVNISAAVKVW</sequence>
<dbReference type="Pfam" id="PF01526">
    <property type="entry name" value="DDE_Tnp_Tn3"/>
    <property type="match status" value="1"/>
</dbReference>
<name>A0A3G4RKH3_CITFR</name>
<keyword evidence="2" id="KW-0614">Plasmid</keyword>
<geneLocation type="plasmid" evidence="2">
    <name>pNDM-2262</name>
</geneLocation>
<feature type="domain" description="Tn3 transposase DDE" evidence="1">
    <location>
        <begin position="53"/>
        <end position="149"/>
    </location>
</feature>
<dbReference type="AlphaFoldDB" id="A0A3G4RKH3"/>
<dbReference type="GO" id="GO:0006313">
    <property type="term" value="P:DNA transposition"/>
    <property type="evidence" value="ECO:0007669"/>
    <property type="project" value="InterPro"/>
</dbReference>
<reference evidence="2" key="1">
    <citation type="submission" date="2018-09" db="EMBL/GenBank/DDBJ databases">
        <title>Complete sequence of plasmid pNDM-2262 from Citrobacter freundii strain 2262.</title>
        <authorList>
            <person name="Li M."/>
            <person name="Li F."/>
            <person name="Tong Y."/>
        </authorList>
    </citation>
    <scope>NUCLEOTIDE SEQUENCE</scope>
    <source>
        <strain evidence="2">2262</strain>
        <plasmid evidence="2">pNDM-2262</plasmid>
    </source>
</reference>
<protein>
    <submittedName>
        <fullName evidence="2">Mobile element protein</fullName>
    </submittedName>
</protein>
<proteinExistence type="predicted"/>
<evidence type="ECO:0000313" key="2">
    <source>
        <dbReference type="EMBL" id="AYU66158.1"/>
    </source>
</evidence>